<organism evidence="4 5">
    <name type="scientific">Caulobacter radicis</name>
    <dbReference type="NCBI Taxonomy" id="2172650"/>
    <lineage>
        <taxon>Bacteria</taxon>
        <taxon>Pseudomonadati</taxon>
        <taxon>Pseudomonadota</taxon>
        <taxon>Alphaproteobacteria</taxon>
        <taxon>Caulobacterales</taxon>
        <taxon>Caulobacteraceae</taxon>
        <taxon>Caulobacter</taxon>
    </lineage>
</organism>
<sequence>MGWRPSLAARSPSTALWGRVPRVRLWLRPAAAPEPEQARSAAPVTALGTKVLLVDDDPTVLAATAASLEEKGFLVVTARSCEAALEVLASAGADVLVTDLSMPERDGADLARSARTLIEDLPILVLTGFARPELTLPGGAEILEKPFRLDDLATCISKLIAAAPSSPPAVGRGR</sequence>
<dbReference type="SUPFAM" id="SSF52172">
    <property type="entry name" value="CheY-like"/>
    <property type="match status" value="1"/>
</dbReference>
<dbReference type="InterPro" id="IPR001789">
    <property type="entry name" value="Sig_transdc_resp-reg_receiver"/>
</dbReference>
<dbReference type="EMBL" id="QDKP01000049">
    <property type="protein sequence ID" value="PVM77514.1"/>
    <property type="molecule type" value="Genomic_DNA"/>
</dbReference>
<keyword evidence="5" id="KW-1185">Reference proteome</keyword>
<dbReference type="GO" id="GO:0000160">
    <property type="term" value="P:phosphorelay signal transduction system"/>
    <property type="evidence" value="ECO:0007669"/>
    <property type="project" value="InterPro"/>
</dbReference>
<feature type="domain" description="Response regulatory" evidence="3">
    <location>
        <begin position="50"/>
        <end position="160"/>
    </location>
</feature>
<evidence type="ECO:0000313" key="5">
    <source>
        <dbReference type="Proteomes" id="UP000244913"/>
    </source>
</evidence>
<dbReference type="AlphaFoldDB" id="A0A2T9J7H9"/>
<gene>
    <name evidence="4" type="ORF">DDF65_16445</name>
</gene>
<dbReference type="PANTHER" id="PTHR44591:SF21">
    <property type="entry name" value="TWO-COMPONENT RESPONSE REGULATOR"/>
    <property type="match status" value="1"/>
</dbReference>
<feature type="modified residue" description="4-aspartylphosphate" evidence="2">
    <location>
        <position position="99"/>
    </location>
</feature>
<dbReference type="CDD" id="cd00156">
    <property type="entry name" value="REC"/>
    <property type="match status" value="1"/>
</dbReference>
<dbReference type="PANTHER" id="PTHR44591">
    <property type="entry name" value="STRESS RESPONSE REGULATOR PROTEIN 1"/>
    <property type="match status" value="1"/>
</dbReference>
<dbReference type="PROSITE" id="PS50110">
    <property type="entry name" value="RESPONSE_REGULATORY"/>
    <property type="match status" value="1"/>
</dbReference>
<evidence type="ECO:0000313" key="4">
    <source>
        <dbReference type="EMBL" id="PVM77514.1"/>
    </source>
</evidence>
<dbReference type="InterPro" id="IPR011006">
    <property type="entry name" value="CheY-like_superfamily"/>
</dbReference>
<dbReference type="SMART" id="SM00448">
    <property type="entry name" value="REC"/>
    <property type="match status" value="1"/>
</dbReference>
<evidence type="ECO:0000256" key="1">
    <source>
        <dbReference type="ARBA" id="ARBA00022553"/>
    </source>
</evidence>
<evidence type="ECO:0000256" key="2">
    <source>
        <dbReference type="PROSITE-ProRule" id="PRU00169"/>
    </source>
</evidence>
<accession>A0A2T9J7H9</accession>
<comment type="caution">
    <text evidence="4">The sequence shown here is derived from an EMBL/GenBank/DDBJ whole genome shotgun (WGS) entry which is preliminary data.</text>
</comment>
<dbReference type="InterPro" id="IPR050595">
    <property type="entry name" value="Bact_response_regulator"/>
</dbReference>
<keyword evidence="1 2" id="KW-0597">Phosphoprotein</keyword>
<reference evidence="4 5" key="1">
    <citation type="submission" date="2018-04" db="EMBL/GenBank/DDBJ databases">
        <title>The genome sequence of Caulobacter sp. 736.</title>
        <authorList>
            <person name="Gao J."/>
            <person name="Sun J."/>
        </authorList>
    </citation>
    <scope>NUCLEOTIDE SEQUENCE [LARGE SCALE GENOMIC DNA]</scope>
    <source>
        <strain evidence="4 5">736</strain>
    </source>
</reference>
<dbReference type="Pfam" id="PF00072">
    <property type="entry name" value="Response_reg"/>
    <property type="match status" value="1"/>
</dbReference>
<dbReference type="Proteomes" id="UP000244913">
    <property type="component" value="Unassembled WGS sequence"/>
</dbReference>
<protein>
    <recommendedName>
        <fullName evidence="3">Response regulatory domain-containing protein</fullName>
    </recommendedName>
</protein>
<name>A0A2T9J7H9_9CAUL</name>
<dbReference type="Gene3D" id="3.40.50.2300">
    <property type="match status" value="1"/>
</dbReference>
<evidence type="ECO:0000259" key="3">
    <source>
        <dbReference type="PROSITE" id="PS50110"/>
    </source>
</evidence>
<proteinExistence type="predicted"/>